<dbReference type="AlphaFoldDB" id="A0A6I4SV59"/>
<reference evidence="1 2" key="1">
    <citation type="submission" date="2019-12" db="EMBL/GenBank/DDBJ databases">
        <title>Genomic-based taxomic classification of the family Erythrobacteraceae.</title>
        <authorList>
            <person name="Xu L."/>
        </authorList>
    </citation>
    <scope>NUCLEOTIDE SEQUENCE [LARGE SCALE GENOMIC DNA]</scope>
    <source>
        <strain evidence="1 2">MCCC 1K01500</strain>
    </source>
</reference>
<keyword evidence="2" id="KW-1185">Reference proteome</keyword>
<gene>
    <name evidence="1" type="ORF">GRI89_07520</name>
</gene>
<evidence type="ECO:0000313" key="2">
    <source>
        <dbReference type="Proteomes" id="UP000433652"/>
    </source>
</evidence>
<organism evidence="1 2">
    <name type="scientific">Croceibacterium salegens</name>
    <dbReference type="NCBI Taxonomy" id="1737568"/>
    <lineage>
        <taxon>Bacteria</taxon>
        <taxon>Pseudomonadati</taxon>
        <taxon>Pseudomonadota</taxon>
        <taxon>Alphaproteobacteria</taxon>
        <taxon>Sphingomonadales</taxon>
        <taxon>Erythrobacteraceae</taxon>
        <taxon>Croceibacterium</taxon>
    </lineage>
</organism>
<dbReference type="EMBL" id="WTYM01000033">
    <property type="protein sequence ID" value="MXO59388.1"/>
    <property type="molecule type" value="Genomic_DNA"/>
</dbReference>
<protein>
    <submittedName>
        <fullName evidence="1">Uncharacterized protein</fullName>
    </submittedName>
</protein>
<dbReference type="Proteomes" id="UP000433652">
    <property type="component" value="Unassembled WGS sequence"/>
</dbReference>
<dbReference type="OrthoDB" id="7594270at2"/>
<evidence type="ECO:0000313" key="1">
    <source>
        <dbReference type="EMBL" id="MXO59388.1"/>
    </source>
</evidence>
<dbReference type="RefSeq" id="WP_159793719.1">
    <property type="nucleotide sequence ID" value="NZ_WTYM01000033.1"/>
</dbReference>
<name>A0A6I4SV59_9SPHN</name>
<sequence>MRIDPAIAAMRQWRERDGIAPVFAEIEHCGDGTPFEIVHTSFFLTSQALLSVE</sequence>
<comment type="caution">
    <text evidence="1">The sequence shown here is derived from an EMBL/GenBank/DDBJ whole genome shotgun (WGS) entry which is preliminary data.</text>
</comment>
<proteinExistence type="predicted"/>
<accession>A0A6I4SV59</accession>